<dbReference type="CDD" id="cd03820">
    <property type="entry name" value="GT4_AmsD-like"/>
    <property type="match status" value="1"/>
</dbReference>
<feature type="domain" description="Glycosyl transferase family 1" evidence="1">
    <location>
        <begin position="169"/>
        <end position="333"/>
    </location>
</feature>
<evidence type="ECO:0000259" key="1">
    <source>
        <dbReference type="Pfam" id="PF00534"/>
    </source>
</evidence>
<dbReference type="Pfam" id="PF00534">
    <property type="entry name" value="Glycos_transf_1"/>
    <property type="match status" value="1"/>
</dbReference>
<keyword evidence="3" id="KW-1185">Reference proteome</keyword>
<evidence type="ECO:0000313" key="3">
    <source>
        <dbReference type="Proteomes" id="UP000700059"/>
    </source>
</evidence>
<accession>A0ABS7JMH7</accession>
<dbReference type="Proteomes" id="UP000700059">
    <property type="component" value="Unassembled WGS sequence"/>
</dbReference>
<name>A0ABS7JMH7_9HELI</name>
<reference evidence="2 3" key="1">
    <citation type="submission" date="2021-08" db="EMBL/GenBank/DDBJ databases">
        <title>Helicobacter spp. isolated from feces of Anatolian Ground Squirrel (Spermophilus xanthoprymnus) in Turkey.</title>
        <authorList>
            <person name="Aydin F."/>
            <person name="Abay S."/>
            <person name="Kayman T."/>
            <person name="Karakaya E."/>
            <person name="Saticioglu I.B."/>
        </authorList>
    </citation>
    <scope>NUCLEOTIDE SEQUENCE [LARGE SCALE GENOMIC DNA]</scope>
    <source>
        <strain evidence="2 3">Faydin-H70</strain>
    </source>
</reference>
<comment type="caution">
    <text evidence="2">The sequence shown here is derived from an EMBL/GenBank/DDBJ whole genome shotgun (WGS) entry which is preliminary data.</text>
</comment>
<dbReference type="PANTHER" id="PTHR12526">
    <property type="entry name" value="GLYCOSYLTRANSFERASE"/>
    <property type="match status" value="1"/>
</dbReference>
<dbReference type="EMBL" id="JAIGYQ010000004">
    <property type="protein sequence ID" value="MBX7490592.1"/>
    <property type="molecule type" value="Genomic_DNA"/>
</dbReference>
<proteinExistence type="predicted"/>
<evidence type="ECO:0000313" key="2">
    <source>
        <dbReference type="EMBL" id="MBX7490592.1"/>
    </source>
</evidence>
<organism evidence="2 3">
    <name type="scientific">Helicobacter turcicus</name>
    <dbReference type="NCBI Taxonomy" id="2867412"/>
    <lineage>
        <taxon>Bacteria</taxon>
        <taxon>Pseudomonadati</taxon>
        <taxon>Campylobacterota</taxon>
        <taxon>Epsilonproteobacteria</taxon>
        <taxon>Campylobacterales</taxon>
        <taxon>Helicobacteraceae</taxon>
        <taxon>Helicobacter</taxon>
    </lineage>
</organism>
<protein>
    <submittedName>
        <fullName evidence="2">Glycosyltransferase family 4 protein</fullName>
    </submittedName>
</protein>
<gene>
    <name evidence="2" type="ORF">K4G57_03790</name>
</gene>
<dbReference type="Gene3D" id="3.40.50.2000">
    <property type="entry name" value="Glycogen Phosphorylase B"/>
    <property type="match status" value="2"/>
</dbReference>
<dbReference type="RefSeq" id="WP_221561802.1">
    <property type="nucleotide sequence ID" value="NZ_JAIGYQ010000004.1"/>
</dbReference>
<dbReference type="InterPro" id="IPR001296">
    <property type="entry name" value="Glyco_trans_1"/>
</dbReference>
<dbReference type="PANTHER" id="PTHR12526:SF630">
    <property type="entry name" value="GLYCOSYLTRANSFERASE"/>
    <property type="match status" value="1"/>
</dbReference>
<dbReference type="SUPFAM" id="SSF53756">
    <property type="entry name" value="UDP-Glycosyltransferase/glycogen phosphorylase"/>
    <property type="match status" value="1"/>
</dbReference>
<sequence>MKILLTANDITIGGGLERVVCNLANAFNELGFNVEILSFYNSGGGGGCKFDLDSNIKLTFYEAKFNVHSKNFILKAFTKTIYRLFVAARLKALYKDKDFIIHNCYFYPLFKNKKTKYIKIKHSDFKNTYTYKDKIFDALVVISLKEMQLWQKKFNNVYYIPNFMPTLAKQETNTRTKTLLSIGRMSEDDIKGFARLIEIWSLLSGEKDFKEWKLVIVGEGEFKPKLEALIKQKGLSNCILKPFTKNIKEEYLNASIYCLSSYKEGLPTVLLEACSFALPCVAFDILTGPSDIIVDGKSGFLILDGDLKTYANKLKLLMSDESLRKNFGQNARQIVSEKFSKLKILEKWLELFKLLQNKA</sequence>